<dbReference type="SUPFAM" id="SSF75169">
    <property type="entry name" value="DsrEFH-like"/>
    <property type="match status" value="1"/>
</dbReference>
<dbReference type="InterPro" id="IPR003787">
    <property type="entry name" value="Sulphur_relay_DsrE/F-like"/>
</dbReference>
<dbReference type="InterPro" id="IPR017463">
    <property type="entry name" value="Sulphur_relay_TusD/DsrE"/>
</dbReference>
<comment type="caution">
    <text evidence="5">The sequence shown here is derived from an EMBL/GenBank/DDBJ whole genome shotgun (WGS) entry which is preliminary data.</text>
</comment>
<dbReference type="PANTHER" id="PTHR34874:SF3">
    <property type="entry name" value="SULFURTRANSFERASE TUSD"/>
    <property type="match status" value="1"/>
</dbReference>
<comment type="subcellular location">
    <subcellularLocation>
        <location evidence="1">Cytoplasm</location>
    </subcellularLocation>
</comment>
<evidence type="ECO:0000256" key="1">
    <source>
        <dbReference type="ARBA" id="ARBA00004496"/>
    </source>
</evidence>
<evidence type="ECO:0000313" key="6">
    <source>
        <dbReference type="Proteomes" id="UP000027318"/>
    </source>
</evidence>
<dbReference type="Proteomes" id="UP000027318">
    <property type="component" value="Unassembled WGS sequence"/>
</dbReference>
<keyword evidence="3" id="KW-0963">Cytoplasm</keyword>
<dbReference type="AlphaFoldDB" id="A0A063Y6J7"/>
<dbReference type="FunFam" id="3.40.1260.10:FF:000001">
    <property type="entry name" value="Sulfurtransferase TusD"/>
    <property type="match status" value="1"/>
</dbReference>
<dbReference type="GO" id="GO:0097163">
    <property type="term" value="F:sulfur carrier activity"/>
    <property type="evidence" value="ECO:0007669"/>
    <property type="project" value="TreeGrafter"/>
</dbReference>
<evidence type="ECO:0000256" key="4">
    <source>
        <dbReference type="ARBA" id="ARBA00022679"/>
    </source>
</evidence>
<evidence type="ECO:0000313" key="5">
    <source>
        <dbReference type="EMBL" id="KDE40042.1"/>
    </source>
</evidence>
<comment type="similarity">
    <text evidence="2">Belongs to the DsrE/TusD family.</text>
</comment>
<dbReference type="Pfam" id="PF02635">
    <property type="entry name" value="DsrE"/>
    <property type="match status" value="1"/>
</dbReference>
<name>A0A063Y6J7_9GAMM</name>
<dbReference type="STRING" id="267850.ADINL_1679"/>
<dbReference type="GO" id="GO:0016783">
    <property type="term" value="F:sulfurtransferase activity"/>
    <property type="evidence" value="ECO:0007669"/>
    <property type="project" value="InterPro"/>
</dbReference>
<keyword evidence="4" id="KW-0808">Transferase</keyword>
<dbReference type="NCBIfam" id="TIGR03012">
    <property type="entry name" value="sulf_tusD_dsrE"/>
    <property type="match status" value="1"/>
</dbReference>
<reference evidence="5 6" key="1">
    <citation type="journal article" date="2005" name="Int. J. Syst. Evol. Microbiol.">
        <title>Nitrincola lacisaponensis gen. nov., sp. nov., a novel alkaliphilic bacterium isolated from an alkaline, saline lake.</title>
        <authorList>
            <person name="Dimitriu P.A."/>
            <person name="Shukla S.K."/>
            <person name="Conradt J."/>
            <person name="Marquez M.C."/>
            <person name="Ventosa A."/>
            <person name="Maglia A."/>
            <person name="Peyton B.M."/>
            <person name="Pinkart H.C."/>
            <person name="Mormile M.R."/>
        </authorList>
    </citation>
    <scope>NUCLEOTIDE SEQUENCE [LARGE SCALE GENOMIC DNA]</scope>
    <source>
        <strain evidence="5 6">4CA</strain>
    </source>
</reference>
<dbReference type="EMBL" id="JMSZ01000021">
    <property type="protein sequence ID" value="KDE40042.1"/>
    <property type="molecule type" value="Genomic_DNA"/>
</dbReference>
<dbReference type="PATRIC" id="fig|267850.7.peg.1657"/>
<dbReference type="NCBIfam" id="NF001237">
    <property type="entry name" value="PRK00207.1"/>
    <property type="match status" value="1"/>
</dbReference>
<accession>A0A063Y6J7</accession>
<evidence type="ECO:0000256" key="3">
    <source>
        <dbReference type="ARBA" id="ARBA00022490"/>
    </source>
</evidence>
<dbReference type="PANTHER" id="PTHR34874">
    <property type="entry name" value="PROTEIN YCHN"/>
    <property type="match status" value="1"/>
</dbReference>
<protein>
    <submittedName>
        <fullName evidence="5">tRNA 5-methylaminomethyl-2-thiouridine synthase TusD</fullName>
    </submittedName>
</protein>
<dbReference type="GO" id="GO:1990228">
    <property type="term" value="C:sulfurtransferase complex"/>
    <property type="evidence" value="ECO:0007669"/>
    <property type="project" value="TreeGrafter"/>
</dbReference>
<sequence length="144" mass="15860">MAGFFIIWRGDLMIFTLVVHASPVQHQAPETALRFARAVLEAGHTLHRVFFYRDGVLNGNTLVSSPADESNIPEDWQALAKEYPLDLVVCIAAAIRRGVLDANEARRYDKNQHNLAPGFELSGLGQLVEAAMLSDRVITFGGRG</sequence>
<dbReference type="GO" id="GO:0002143">
    <property type="term" value="P:tRNA wobble position uridine thiolation"/>
    <property type="evidence" value="ECO:0007669"/>
    <property type="project" value="TreeGrafter"/>
</dbReference>
<organism evidence="5 6">
    <name type="scientific">Nitrincola lacisaponensis</name>
    <dbReference type="NCBI Taxonomy" id="267850"/>
    <lineage>
        <taxon>Bacteria</taxon>
        <taxon>Pseudomonadati</taxon>
        <taxon>Pseudomonadota</taxon>
        <taxon>Gammaproteobacteria</taxon>
        <taxon>Oceanospirillales</taxon>
        <taxon>Oceanospirillaceae</taxon>
        <taxon>Nitrincola</taxon>
    </lineage>
</organism>
<dbReference type="InterPro" id="IPR027396">
    <property type="entry name" value="DsrEFH-like"/>
</dbReference>
<evidence type="ECO:0000256" key="2">
    <source>
        <dbReference type="ARBA" id="ARBA00007067"/>
    </source>
</evidence>
<gene>
    <name evidence="5" type="ORF">ADINL_1679</name>
</gene>
<keyword evidence="6" id="KW-1185">Reference proteome</keyword>
<proteinExistence type="inferred from homology"/>
<dbReference type="Gene3D" id="3.40.1260.10">
    <property type="entry name" value="DsrEFH-like"/>
    <property type="match status" value="1"/>
</dbReference>